<accession>A0A3S5C219</accession>
<sequence>MEWYVQHWSHTLLRRLLRLRHLFQTQLSPSLTARIFTSPPTTSVLAVLRRAACPLDGDGDETSEAYSPGSPQSSSSLLQPALLCLHTPQAGPACLPTNLSAASSASSLPSVLISSPCPSSFSSSSASCTTSPPTPASVPYKTNQMSACHVPESL</sequence>
<proteinExistence type="predicted"/>
<evidence type="ECO:0000313" key="3">
    <source>
        <dbReference type="Proteomes" id="UP000784294"/>
    </source>
</evidence>
<comment type="caution">
    <text evidence="2">The sequence shown here is derived from an EMBL/GenBank/DDBJ whole genome shotgun (WGS) entry which is preliminary data.</text>
</comment>
<organism evidence="2 3">
    <name type="scientific">Protopolystoma xenopodis</name>
    <dbReference type="NCBI Taxonomy" id="117903"/>
    <lineage>
        <taxon>Eukaryota</taxon>
        <taxon>Metazoa</taxon>
        <taxon>Spiralia</taxon>
        <taxon>Lophotrochozoa</taxon>
        <taxon>Platyhelminthes</taxon>
        <taxon>Monogenea</taxon>
        <taxon>Polyopisthocotylea</taxon>
        <taxon>Polystomatidea</taxon>
        <taxon>Polystomatidae</taxon>
        <taxon>Protopolystoma</taxon>
    </lineage>
</organism>
<dbReference type="AlphaFoldDB" id="A0A3S5C219"/>
<dbReference type="EMBL" id="CAAALY010110827">
    <property type="protein sequence ID" value="VEL30263.1"/>
    <property type="molecule type" value="Genomic_DNA"/>
</dbReference>
<feature type="compositionally biased region" description="Low complexity" evidence="1">
    <location>
        <begin position="67"/>
        <end position="76"/>
    </location>
</feature>
<feature type="region of interest" description="Disordered" evidence="1">
    <location>
        <begin position="56"/>
        <end position="76"/>
    </location>
</feature>
<protein>
    <submittedName>
        <fullName evidence="2">Uncharacterized protein</fullName>
    </submittedName>
</protein>
<evidence type="ECO:0000256" key="1">
    <source>
        <dbReference type="SAM" id="MobiDB-lite"/>
    </source>
</evidence>
<feature type="compositionally biased region" description="Low complexity" evidence="1">
    <location>
        <begin position="121"/>
        <end position="131"/>
    </location>
</feature>
<feature type="region of interest" description="Disordered" evidence="1">
    <location>
        <begin position="121"/>
        <end position="154"/>
    </location>
</feature>
<dbReference type="Proteomes" id="UP000784294">
    <property type="component" value="Unassembled WGS sequence"/>
</dbReference>
<reference evidence="2" key="1">
    <citation type="submission" date="2018-11" db="EMBL/GenBank/DDBJ databases">
        <authorList>
            <consortium name="Pathogen Informatics"/>
        </authorList>
    </citation>
    <scope>NUCLEOTIDE SEQUENCE</scope>
</reference>
<name>A0A3S5C219_9PLAT</name>
<keyword evidence="3" id="KW-1185">Reference proteome</keyword>
<gene>
    <name evidence="2" type="ORF">PXEA_LOCUS23703</name>
</gene>
<evidence type="ECO:0000313" key="2">
    <source>
        <dbReference type="EMBL" id="VEL30263.1"/>
    </source>
</evidence>